<evidence type="ECO:0000313" key="3">
    <source>
        <dbReference type="Proteomes" id="UP000297777"/>
    </source>
</evidence>
<dbReference type="Proteomes" id="UP000297777">
    <property type="component" value="Unassembled WGS sequence"/>
</dbReference>
<reference evidence="2 3" key="1">
    <citation type="submission" date="2017-12" db="EMBL/GenBank/DDBJ databases">
        <title>Comparative genomics of Botrytis spp.</title>
        <authorList>
            <person name="Valero-Jimenez C.A."/>
            <person name="Tapia P."/>
            <person name="Veloso J."/>
            <person name="Silva-Moreno E."/>
            <person name="Staats M."/>
            <person name="Valdes J.H."/>
            <person name="Van Kan J.A.L."/>
        </authorList>
    </citation>
    <scope>NUCLEOTIDE SEQUENCE [LARGE SCALE GENOMIC DNA]</scope>
    <source>
        <strain evidence="2 3">Bt9001</strain>
    </source>
</reference>
<keyword evidence="3" id="KW-1185">Reference proteome</keyword>
<sequence length="345" mass="38384">MSMRERKVEKMERDSRMGMSSGSVNGSWAGKFDLITRTIHYFEDQEAKSRKQSVATTTTLGNEVMNTTSRKPSHTPTYDSINSSKSAYNSHNTTGYNTSTHKPSNATTYESINEKETSLSSTPTCENSDIISPVPMTLSLNNAHSHFPDHEVGKREDTIPSQTSGGIWGTFKTHLNPISLASSIVHGKKANNQDSHTRYQSHSKSNSAIHRSANLDPTIANQSSTHTTQIWAAGAIQDTDNVHKGEIAGPPVSGESTKSKCDYAEEKYDQDELLANPKPGTRAYRERERREMVSERQERKKATEKKRSEMDEQGNKKRGRVGEGLNVERTFDIVEERNIGRASSS</sequence>
<comment type="caution">
    <text evidence="2">The sequence shown here is derived from an EMBL/GenBank/DDBJ whole genome shotgun (WGS) entry which is preliminary data.</text>
</comment>
<evidence type="ECO:0000256" key="1">
    <source>
        <dbReference type="SAM" id="MobiDB-lite"/>
    </source>
</evidence>
<protein>
    <submittedName>
        <fullName evidence="2">Uncharacterized protein</fullName>
    </submittedName>
</protein>
<proteinExistence type="predicted"/>
<feature type="region of interest" description="Disordered" evidence="1">
    <location>
        <begin position="52"/>
        <end position="85"/>
    </location>
</feature>
<dbReference type="EMBL" id="PQXH01000018">
    <property type="protein sequence ID" value="TGO17406.1"/>
    <property type="molecule type" value="Genomic_DNA"/>
</dbReference>
<dbReference type="OrthoDB" id="2874149at2759"/>
<organism evidence="2 3">
    <name type="scientific">Botrytis tulipae</name>
    <dbReference type="NCBI Taxonomy" id="87230"/>
    <lineage>
        <taxon>Eukaryota</taxon>
        <taxon>Fungi</taxon>
        <taxon>Dikarya</taxon>
        <taxon>Ascomycota</taxon>
        <taxon>Pezizomycotina</taxon>
        <taxon>Leotiomycetes</taxon>
        <taxon>Helotiales</taxon>
        <taxon>Sclerotiniaceae</taxon>
        <taxon>Botrytis</taxon>
    </lineage>
</organism>
<evidence type="ECO:0000313" key="2">
    <source>
        <dbReference type="EMBL" id="TGO17406.1"/>
    </source>
</evidence>
<feature type="region of interest" description="Disordered" evidence="1">
    <location>
        <begin position="274"/>
        <end position="326"/>
    </location>
</feature>
<feature type="compositionally biased region" description="Basic and acidic residues" evidence="1">
    <location>
        <begin position="283"/>
        <end position="315"/>
    </location>
</feature>
<gene>
    <name evidence="2" type="ORF">BTUL_0018g00730</name>
</gene>
<name>A0A4Z1EZ17_9HELO</name>
<dbReference type="AlphaFoldDB" id="A0A4Z1EZ17"/>
<feature type="region of interest" description="Disordered" evidence="1">
    <location>
        <begin position="1"/>
        <end position="23"/>
    </location>
</feature>
<feature type="compositionally biased region" description="Basic and acidic residues" evidence="1">
    <location>
        <begin position="1"/>
        <end position="16"/>
    </location>
</feature>
<accession>A0A4Z1EZ17</accession>